<dbReference type="InterPro" id="IPR032816">
    <property type="entry name" value="VTT_dom"/>
</dbReference>
<evidence type="ECO:0000313" key="12">
    <source>
        <dbReference type="Proteomes" id="UP000577956"/>
    </source>
</evidence>
<evidence type="ECO:0000259" key="9">
    <source>
        <dbReference type="Pfam" id="PF09335"/>
    </source>
</evidence>
<evidence type="ECO:0000256" key="8">
    <source>
        <dbReference type="SAM" id="MobiDB-lite"/>
    </source>
</evidence>
<evidence type="ECO:0000313" key="10">
    <source>
        <dbReference type="EMBL" id="GIG31108.1"/>
    </source>
</evidence>
<evidence type="ECO:0000256" key="2">
    <source>
        <dbReference type="ARBA" id="ARBA00010792"/>
    </source>
</evidence>
<feature type="compositionally biased region" description="Low complexity" evidence="8">
    <location>
        <begin position="258"/>
        <end position="273"/>
    </location>
</feature>
<organism evidence="11 12">
    <name type="scientific">Cellulomonas oligotrophica</name>
    <dbReference type="NCBI Taxonomy" id="931536"/>
    <lineage>
        <taxon>Bacteria</taxon>
        <taxon>Bacillati</taxon>
        <taxon>Actinomycetota</taxon>
        <taxon>Actinomycetes</taxon>
        <taxon>Micrococcales</taxon>
        <taxon>Cellulomonadaceae</taxon>
        <taxon>Cellulomonas</taxon>
    </lineage>
</organism>
<evidence type="ECO:0000256" key="6">
    <source>
        <dbReference type="ARBA" id="ARBA00023136"/>
    </source>
</evidence>
<keyword evidence="3 7" id="KW-1003">Cell membrane</keyword>
<comment type="subcellular location">
    <subcellularLocation>
        <location evidence="1 7">Cell membrane</location>
        <topology evidence="1 7">Multi-pass membrane protein</topology>
    </subcellularLocation>
</comment>
<dbReference type="PANTHER" id="PTHR30353:SF0">
    <property type="entry name" value="TRANSMEMBRANE PROTEIN"/>
    <property type="match status" value="1"/>
</dbReference>
<dbReference type="InterPro" id="IPR032818">
    <property type="entry name" value="DedA-like"/>
</dbReference>
<feature type="transmembrane region" description="Helical" evidence="7">
    <location>
        <begin position="36"/>
        <end position="54"/>
    </location>
</feature>
<feature type="region of interest" description="Disordered" evidence="8">
    <location>
        <begin position="257"/>
        <end position="279"/>
    </location>
</feature>
<proteinExistence type="inferred from homology"/>
<feature type="transmembrane region" description="Helical" evidence="7">
    <location>
        <begin position="83"/>
        <end position="107"/>
    </location>
</feature>
<gene>
    <name evidence="11" type="ORF">BKA21_001434</name>
    <name evidence="10" type="ORF">Col01nite_02670</name>
</gene>
<dbReference type="Pfam" id="PF09335">
    <property type="entry name" value="VTT_dom"/>
    <property type="match status" value="1"/>
</dbReference>
<keyword evidence="6 7" id="KW-0472">Membrane</keyword>
<evidence type="ECO:0000256" key="7">
    <source>
        <dbReference type="RuleBase" id="RU367016"/>
    </source>
</evidence>
<reference evidence="10 13" key="2">
    <citation type="submission" date="2021-01" db="EMBL/GenBank/DDBJ databases">
        <title>Whole genome shotgun sequence of Cellulomonas oligotrophica NBRC 109435.</title>
        <authorList>
            <person name="Komaki H."/>
            <person name="Tamura T."/>
        </authorList>
    </citation>
    <scope>NUCLEOTIDE SEQUENCE [LARGE SCALE GENOMIC DNA]</scope>
    <source>
        <strain evidence="10 13">NBRC 109435</strain>
    </source>
</reference>
<comment type="similarity">
    <text evidence="2 7">Belongs to the DedA family.</text>
</comment>
<dbReference type="Proteomes" id="UP000618382">
    <property type="component" value="Unassembled WGS sequence"/>
</dbReference>
<dbReference type="GO" id="GO:0005886">
    <property type="term" value="C:plasma membrane"/>
    <property type="evidence" value="ECO:0007669"/>
    <property type="project" value="UniProtKB-SubCell"/>
</dbReference>
<keyword evidence="13" id="KW-1185">Reference proteome</keyword>
<name>A0A7Y9FEL7_9CELL</name>
<accession>A0A7Y9FEL7</accession>
<dbReference type="RefSeq" id="WP_140457616.1">
    <property type="nucleotide sequence ID" value="NZ_BAABFI010000002.1"/>
</dbReference>
<dbReference type="EMBL" id="JACCBK010000001">
    <property type="protein sequence ID" value="NYD85885.1"/>
    <property type="molecule type" value="Genomic_DNA"/>
</dbReference>
<keyword evidence="4 7" id="KW-0812">Transmembrane</keyword>
<dbReference type="EMBL" id="BONN01000001">
    <property type="protein sequence ID" value="GIG31108.1"/>
    <property type="molecule type" value="Genomic_DNA"/>
</dbReference>
<comment type="caution">
    <text evidence="11">The sequence shown here is derived from an EMBL/GenBank/DDBJ whole genome shotgun (WGS) entry which is preliminary data.</text>
</comment>
<evidence type="ECO:0000256" key="1">
    <source>
        <dbReference type="ARBA" id="ARBA00004651"/>
    </source>
</evidence>
<evidence type="ECO:0000313" key="13">
    <source>
        <dbReference type="Proteomes" id="UP000618382"/>
    </source>
</evidence>
<feature type="transmembrane region" description="Helical" evidence="7">
    <location>
        <begin position="204"/>
        <end position="222"/>
    </location>
</feature>
<feature type="domain" description="VTT" evidence="9">
    <location>
        <begin position="63"/>
        <end position="190"/>
    </location>
</feature>
<feature type="transmembrane region" description="Helical" evidence="7">
    <location>
        <begin position="170"/>
        <end position="192"/>
    </location>
</feature>
<evidence type="ECO:0000256" key="5">
    <source>
        <dbReference type="ARBA" id="ARBA00022989"/>
    </source>
</evidence>
<evidence type="ECO:0000256" key="4">
    <source>
        <dbReference type="ARBA" id="ARBA00022692"/>
    </source>
</evidence>
<dbReference type="PANTHER" id="PTHR30353">
    <property type="entry name" value="INNER MEMBRANE PROTEIN DEDA-RELATED"/>
    <property type="match status" value="1"/>
</dbReference>
<evidence type="ECO:0000313" key="11">
    <source>
        <dbReference type="EMBL" id="NYD85885.1"/>
    </source>
</evidence>
<protein>
    <submittedName>
        <fullName evidence="11">Membrane-associated protein</fullName>
    </submittedName>
</protein>
<dbReference type="Proteomes" id="UP000577956">
    <property type="component" value="Unassembled WGS sequence"/>
</dbReference>
<reference evidence="11 12" key="1">
    <citation type="submission" date="2020-07" db="EMBL/GenBank/DDBJ databases">
        <title>Sequencing the genomes of 1000 actinobacteria strains.</title>
        <authorList>
            <person name="Klenk H.-P."/>
        </authorList>
    </citation>
    <scope>NUCLEOTIDE SEQUENCE [LARGE SCALE GENOMIC DNA]</scope>
    <source>
        <strain evidence="11 12">DSM 24482</strain>
    </source>
</reference>
<evidence type="ECO:0000256" key="3">
    <source>
        <dbReference type="ARBA" id="ARBA00022475"/>
    </source>
</evidence>
<sequence>MLTTTAIAAALASDVPLLAAGPLPALGPDFLQPETLIESFGTAALFGIVAIVFIETGLLFPFLPGDSLLFTAGALVAQDSLQLNIWVLCALLFAAAFAGDQVAYVIGRTVGPKVFSRPDSRFFKQKYIDQTYAYFDRYGGRTIIVARFVPFVRTYAPVAAGVGKMSYRHFVSYNVIGALLWGVGVTLLGYALGNVAFIKDNIEALLILIVLVSVIPVGVELWRARRAEATGATVDGRDPSFDEPDERAEVEREVFGHAQTPTTALPAVTAPGPDGAPRP</sequence>
<keyword evidence="5 7" id="KW-1133">Transmembrane helix</keyword>
<dbReference type="AlphaFoldDB" id="A0A7Y9FEL7"/>